<sequence length="389" mass="44673">MEKGIQEIKPNFNLDDKNQSFGEKYDANTENKIVKQEHQITSELLNTKNIDKKRLEISNQAKIIGKIQNQSSSFTHSPAELNALINDVELKRVIHDNPWEINVENALENFRKRIYNNSEIKFRIGGRLIYSASKIVHAKSNLVIKESNEAQEDLIVNELDGEEFDELDDDGDSDYPEDNYENSELSSNNIAGILTAISHQKNKSSNIDFLNSETLAAYKTNRDRELSSSFSTYPFYYEDRKGLRYIASPVRKIYRRINIDDLGKALIKTLNYQIRSSNRKISNKSLASSILPDNILKKAEEERALVELHIKNMLKRISTIFKENNQPVSFLSLIISPDAEGIVRTLLYLLQLVNRKQAELWQIIDDDSINENVEESTGIDIFITPIKQC</sequence>
<protein>
    <submittedName>
        <fullName evidence="1">Uncharacterized protein</fullName>
    </submittedName>
</protein>
<dbReference type="AlphaFoldDB" id="A0A5B9DCD2"/>
<organism evidence="1 2">
    <name type="scientific">Promethearchaeum syntrophicum</name>
    <dbReference type="NCBI Taxonomy" id="2594042"/>
    <lineage>
        <taxon>Archaea</taxon>
        <taxon>Promethearchaeati</taxon>
        <taxon>Promethearchaeota</taxon>
        <taxon>Promethearchaeia</taxon>
        <taxon>Promethearchaeales</taxon>
        <taxon>Promethearchaeaceae</taxon>
        <taxon>Promethearchaeum</taxon>
    </lineage>
</organism>
<evidence type="ECO:0000313" key="1">
    <source>
        <dbReference type="EMBL" id="QEE16665.2"/>
    </source>
</evidence>
<dbReference type="Gene3D" id="1.10.10.580">
    <property type="entry name" value="Structural maintenance of chromosome 1. Chain E"/>
    <property type="match status" value="1"/>
</dbReference>
<reference evidence="1 2" key="1">
    <citation type="journal article" date="2020" name="Nature">
        <title>Isolation of an archaeon at the prokaryote-eukaryote interface.</title>
        <authorList>
            <person name="Imachi H."/>
            <person name="Nobu M.K."/>
            <person name="Nakahara N."/>
            <person name="Morono Y."/>
            <person name="Ogawara M."/>
            <person name="Takaki Y."/>
            <person name="Takano Y."/>
            <person name="Uematsu K."/>
            <person name="Ikuta T."/>
            <person name="Ito M."/>
            <person name="Matsui Y."/>
            <person name="Miyazaki M."/>
            <person name="Murata K."/>
            <person name="Saito Y."/>
            <person name="Sakai S."/>
            <person name="Song C."/>
            <person name="Tasumi E."/>
            <person name="Yamanaka Y."/>
            <person name="Yamaguchi T."/>
            <person name="Kamagata Y."/>
            <person name="Tamaki H."/>
            <person name="Takai K."/>
        </authorList>
    </citation>
    <scope>NUCLEOTIDE SEQUENCE [LARGE SCALE GENOMIC DNA]</scope>
    <source>
        <strain evidence="1 2">MK-D1</strain>
    </source>
</reference>
<dbReference type="InterPro" id="IPR023093">
    <property type="entry name" value="ScpA-like_C"/>
</dbReference>
<keyword evidence="2" id="KW-1185">Reference proteome</keyword>
<dbReference type="Proteomes" id="UP000321408">
    <property type="component" value="Chromosome"/>
</dbReference>
<evidence type="ECO:0000313" key="2">
    <source>
        <dbReference type="Proteomes" id="UP000321408"/>
    </source>
</evidence>
<proteinExistence type="predicted"/>
<name>A0A5B9DCD2_9ARCH</name>
<accession>A0A5B9DCD2</accession>
<reference evidence="1 2" key="2">
    <citation type="journal article" date="2024" name="Int. J. Syst. Evol. Microbiol.">
        <title>Promethearchaeum syntrophicum gen. nov., sp. nov., an anaerobic, obligately syntrophic archaeon, the first isolate of the lineage 'Asgard' archaea, and proposal of the new archaeal phylum Promethearchaeota phyl. nov. and kingdom Promethearchaeati regn. nov.</title>
        <authorList>
            <person name="Imachi H."/>
            <person name="Nobu M.K."/>
            <person name="Kato S."/>
            <person name="Takaki Y."/>
            <person name="Miyazaki M."/>
            <person name="Miyata M."/>
            <person name="Ogawara M."/>
            <person name="Saito Y."/>
            <person name="Sakai S."/>
            <person name="Tahara Y.O."/>
            <person name="Takano Y."/>
            <person name="Tasumi E."/>
            <person name="Uematsu K."/>
            <person name="Yoshimura T."/>
            <person name="Itoh T."/>
            <person name="Ohkuma M."/>
            <person name="Takai K."/>
        </authorList>
    </citation>
    <scope>NUCLEOTIDE SEQUENCE [LARGE SCALE GENOMIC DNA]</scope>
    <source>
        <strain evidence="1 2">MK-D1</strain>
    </source>
</reference>
<gene>
    <name evidence="1" type="ORF">DSAG12_02495</name>
</gene>
<dbReference type="KEGG" id="psyt:DSAG12_02495"/>
<dbReference type="EMBL" id="CP042905">
    <property type="protein sequence ID" value="QEE16665.2"/>
    <property type="molecule type" value="Genomic_DNA"/>
</dbReference>